<dbReference type="Proteomes" id="UP000275267">
    <property type="component" value="Unassembled WGS sequence"/>
</dbReference>
<accession>A0A3L6S0D9</accession>
<feature type="region of interest" description="Disordered" evidence="1">
    <location>
        <begin position="42"/>
        <end position="73"/>
    </location>
</feature>
<feature type="region of interest" description="Disordered" evidence="1">
    <location>
        <begin position="101"/>
        <end position="122"/>
    </location>
</feature>
<organism evidence="2 3">
    <name type="scientific">Panicum miliaceum</name>
    <name type="common">Proso millet</name>
    <name type="synonym">Broomcorn millet</name>
    <dbReference type="NCBI Taxonomy" id="4540"/>
    <lineage>
        <taxon>Eukaryota</taxon>
        <taxon>Viridiplantae</taxon>
        <taxon>Streptophyta</taxon>
        <taxon>Embryophyta</taxon>
        <taxon>Tracheophyta</taxon>
        <taxon>Spermatophyta</taxon>
        <taxon>Magnoliopsida</taxon>
        <taxon>Liliopsida</taxon>
        <taxon>Poales</taxon>
        <taxon>Poaceae</taxon>
        <taxon>PACMAD clade</taxon>
        <taxon>Panicoideae</taxon>
        <taxon>Panicodae</taxon>
        <taxon>Paniceae</taxon>
        <taxon>Panicinae</taxon>
        <taxon>Panicum</taxon>
        <taxon>Panicum sect. Panicum</taxon>
    </lineage>
</organism>
<evidence type="ECO:0000256" key="1">
    <source>
        <dbReference type="SAM" id="MobiDB-lite"/>
    </source>
</evidence>
<reference evidence="3" key="1">
    <citation type="journal article" date="2019" name="Nat. Commun.">
        <title>The genome of broomcorn millet.</title>
        <authorList>
            <person name="Zou C."/>
            <person name="Miki D."/>
            <person name="Li D."/>
            <person name="Tang Q."/>
            <person name="Xiao L."/>
            <person name="Rajput S."/>
            <person name="Deng P."/>
            <person name="Jia W."/>
            <person name="Huang R."/>
            <person name="Zhang M."/>
            <person name="Sun Y."/>
            <person name="Hu J."/>
            <person name="Fu X."/>
            <person name="Schnable P.S."/>
            <person name="Li F."/>
            <person name="Zhang H."/>
            <person name="Feng B."/>
            <person name="Zhu X."/>
            <person name="Liu R."/>
            <person name="Schnable J.C."/>
            <person name="Zhu J.-K."/>
            <person name="Zhang H."/>
        </authorList>
    </citation>
    <scope>NUCLEOTIDE SEQUENCE [LARGE SCALE GENOMIC DNA]</scope>
</reference>
<feature type="compositionally biased region" description="Basic and acidic residues" evidence="1">
    <location>
        <begin position="110"/>
        <end position="121"/>
    </location>
</feature>
<dbReference type="EMBL" id="PQIB02000006">
    <property type="protein sequence ID" value="RLN12747.1"/>
    <property type="molecule type" value="Genomic_DNA"/>
</dbReference>
<comment type="caution">
    <text evidence="2">The sequence shown here is derived from an EMBL/GenBank/DDBJ whole genome shotgun (WGS) entry which is preliminary data.</text>
</comment>
<name>A0A3L6S0D9_PANMI</name>
<keyword evidence="3" id="KW-1185">Reference proteome</keyword>
<sequence>MAMVLQDAMADVYATAISTMAGGTGCLAKRLLAVDEEPRHPLDHRIGGLDNRPHARSPLRSRRGHRPPARHLPWHMEPRRLGALLRALMPAVAGGWPSVGAQGAVGPEQEGEKGGGRADTTRRRRIGAGGTAAVRLAPGCGGARPQGRAAAHRQAPAEPRAGGSRARRRRRLAQMAAALGRRGGDSWVEAC</sequence>
<evidence type="ECO:0000313" key="2">
    <source>
        <dbReference type="EMBL" id="RLN12747.1"/>
    </source>
</evidence>
<evidence type="ECO:0000313" key="3">
    <source>
        <dbReference type="Proteomes" id="UP000275267"/>
    </source>
</evidence>
<dbReference type="AlphaFoldDB" id="A0A3L6S0D9"/>
<feature type="region of interest" description="Disordered" evidence="1">
    <location>
        <begin position="134"/>
        <end position="170"/>
    </location>
</feature>
<gene>
    <name evidence="2" type="ORF">C2845_PM09G10760</name>
</gene>
<protein>
    <submittedName>
        <fullName evidence="2">Uncharacterized protein</fullName>
    </submittedName>
</protein>
<proteinExistence type="predicted"/>
<feature type="compositionally biased region" description="Basic residues" evidence="1">
    <location>
        <begin position="54"/>
        <end position="73"/>
    </location>
</feature>
<feature type="compositionally biased region" description="Basic and acidic residues" evidence="1">
    <location>
        <begin position="42"/>
        <end position="53"/>
    </location>
</feature>